<evidence type="ECO:0000313" key="1">
    <source>
        <dbReference type="EMBL" id="KAI0093356.1"/>
    </source>
</evidence>
<keyword evidence="2" id="KW-1185">Reference proteome</keyword>
<dbReference type="EMBL" id="MU274902">
    <property type="protein sequence ID" value="KAI0093356.1"/>
    <property type="molecule type" value="Genomic_DNA"/>
</dbReference>
<dbReference type="Proteomes" id="UP001055072">
    <property type="component" value="Unassembled WGS sequence"/>
</dbReference>
<accession>A0ACB8UGQ4</accession>
<gene>
    <name evidence="1" type="ORF">BDY19DRAFT_983060</name>
</gene>
<evidence type="ECO:0000313" key="2">
    <source>
        <dbReference type="Proteomes" id="UP001055072"/>
    </source>
</evidence>
<comment type="caution">
    <text evidence="1">The sequence shown here is derived from an EMBL/GenBank/DDBJ whole genome shotgun (WGS) entry which is preliminary data.</text>
</comment>
<name>A0ACB8UGQ4_9APHY</name>
<proteinExistence type="predicted"/>
<protein>
    <submittedName>
        <fullName evidence="1">Uncharacterized protein</fullName>
    </submittedName>
</protein>
<organism evidence="1 2">
    <name type="scientific">Irpex rosettiformis</name>
    <dbReference type="NCBI Taxonomy" id="378272"/>
    <lineage>
        <taxon>Eukaryota</taxon>
        <taxon>Fungi</taxon>
        <taxon>Dikarya</taxon>
        <taxon>Basidiomycota</taxon>
        <taxon>Agaricomycotina</taxon>
        <taxon>Agaricomycetes</taxon>
        <taxon>Polyporales</taxon>
        <taxon>Irpicaceae</taxon>
        <taxon>Irpex</taxon>
    </lineage>
</organism>
<sequence length="281" mass="32343">MSSSNTVVTNLNYFSPPADGAKPYVDINADISTGTRAQNWVREPHDNIVIENVRGKEGEFSLETSGFQYFRHPQKYTSFANDEEIIREYYPESIELVKKLTGASRIQPFDHTIRRRRPGQLDDGPDRRQPVSFVHVDQTAASAVARVHRHLPAEDVPELLNHRFQIINLWRPIGHTAYDWPLAFCDFRSIDIKNDLVPTDLVYPDRKGETLSVKYNPNHRWKYLKGMEPDEFALIKCFDSRNDGNTAILTPHTAFDDSSKPEGAPLRESIELRLLVFYEDQ</sequence>
<reference evidence="1" key="1">
    <citation type="journal article" date="2021" name="Environ. Microbiol.">
        <title>Gene family expansions and transcriptome signatures uncover fungal adaptations to wood decay.</title>
        <authorList>
            <person name="Hage H."/>
            <person name="Miyauchi S."/>
            <person name="Viragh M."/>
            <person name="Drula E."/>
            <person name="Min B."/>
            <person name="Chaduli D."/>
            <person name="Navarro D."/>
            <person name="Favel A."/>
            <person name="Norest M."/>
            <person name="Lesage-Meessen L."/>
            <person name="Balint B."/>
            <person name="Merenyi Z."/>
            <person name="de Eugenio L."/>
            <person name="Morin E."/>
            <person name="Martinez A.T."/>
            <person name="Baldrian P."/>
            <person name="Stursova M."/>
            <person name="Martinez M.J."/>
            <person name="Novotny C."/>
            <person name="Magnuson J.K."/>
            <person name="Spatafora J.W."/>
            <person name="Maurice S."/>
            <person name="Pangilinan J."/>
            <person name="Andreopoulos W."/>
            <person name="LaButti K."/>
            <person name="Hundley H."/>
            <person name="Na H."/>
            <person name="Kuo A."/>
            <person name="Barry K."/>
            <person name="Lipzen A."/>
            <person name="Henrissat B."/>
            <person name="Riley R."/>
            <person name="Ahrendt S."/>
            <person name="Nagy L.G."/>
            <person name="Grigoriev I.V."/>
            <person name="Martin F."/>
            <person name="Rosso M.N."/>
        </authorList>
    </citation>
    <scope>NUCLEOTIDE SEQUENCE</scope>
    <source>
        <strain evidence="1">CBS 384.51</strain>
    </source>
</reference>